<proteinExistence type="predicted"/>
<evidence type="ECO:0000256" key="14">
    <source>
        <dbReference type="SAM" id="Phobius"/>
    </source>
</evidence>
<evidence type="ECO:0000256" key="3">
    <source>
        <dbReference type="ARBA" id="ARBA00022692"/>
    </source>
</evidence>
<dbReference type="AlphaFoldDB" id="A0A8B6H716"/>
<feature type="domain" description="Cadherin" evidence="16">
    <location>
        <begin position="575"/>
        <end position="679"/>
    </location>
</feature>
<feature type="region of interest" description="Disordered" evidence="13">
    <location>
        <begin position="830"/>
        <end position="910"/>
    </location>
</feature>
<dbReference type="Pfam" id="PF00028">
    <property type="entry name" value="Cadherin"/>
    <property type="match status" value="5"/>
</dbReference>
<keyword evidence="6 12" id="KW-0106">Calcium</keyword>
<feature type="chain" id="PRO_5032335632" description="Protocadherin-20" evidence="15">
    <location>
        <begin position="20"/>
        <end position="1111"/>
    </location>
</feature>
<feature type="compositionally biased region" description="Polar residues" evidence="13">
    <location>
        <begin position="841"/>
        <end position="854"/>
    </location>
</feature>
<dbReference type="FunFam" id="2.60.40.60:FF:000007">
    <property type="entry name" value="Protocadherin alpha 2"/>
    <property type="match status" value="1"/>
</dbReference>
<keyword evidence="4 15" id="KW-0732">Signal</keyword>
<evidence type="ECO:0000256" key="10">
    <source>
        <dbReference type="ARBA" id="ARBA00023180"/>
    </source>
</evidence>
<keyword evidence="18" id="KW-1185">Reference proteome</keyword>
<dbReference type="EMBL" id="UYJE01009546">
    <property type="protein sequence ID" value="VDI74364.1"/>
    <property type="molecule type" value="Genomic_DNA"/>
</dbReference>
<dbReference type="PANTHER" id="PTHR24028">
    <property type="entry name" value="CADHERIN-87A"/>
    <property type="match status" value="1"/>
</dbReference>
<dbReference type="InterPro" id="IPR015919">
    <property type="entry name" value="Cadherin-like_sf"/>
</dbReference>
<keyword evidence="8 14" id="KW-1133">Transmembrane helix</keyword>
<feature type="domain" description="Cadherin" evidence="16">
    <location>
        <begin position="21"/>
        <end position="138"/>
    </location>
</feature>
<dbReference type="PANTHER" id="PTHR24028:SF146">
    <property type="entry name" value="CADHERIN 96CB, ISOFORM D-RELATED"/>
    <property type="match status" value="1"/>
</dbReference>
<dbReference type="FunFam" id="2.60.40.60:FF:000005">
    <property type="entry name" value="Protocadherin 9"/>
    <property type="match status" value="1"/>
</dbReference>
<feature type="domain" description="Cadherin" evidence="16">
    <location>
        <begin position="373"/>
        <end position="470"/>
    </location>
</feature>
<dbReference type="SUPFAM" id="SSF49313">
    <property type="entry name" value="Cadherin-like"/>
    <property type="match status" value="7"/>
</dbReference>
<protein>
    <recommendedName>
        <fullName evidence="11">Protocadherin-20</fullName>
    </recommendedName>
</protein>
<evidence type="ECO:0000256" key="1">
    <source>
        <dbReference type="ARBA" id="ARBA00004251"/>
    </source>
</evidence>
<dbReference type="InterPro" id="IPR050174">
    <property type="entry name" value="Protocadherin/Cadherin-CA"/>
</dbReference>
<dbReference type="GO" id="GO:0007156">
    <property type="term" value="P:homophilic cell adhesion via plasma membrane adhesion molecules"/>
    <property type="evidence" value="ECO:0007669"/>
    <property type="project" value="InterPro"/>
</dbReference>
<keyword evidence="5" id="KW-0677">Repeat</keyword>
<dbReference type="PROSITE" id="PS00232">
    <property type="entry name" value="CADHERIN_1"/>
    <property type="match status" value="3"/>
</dbReference>
<dbReference type="InterPro" id="IPR002126">
    <property type="entry name" value="Cadherin-like_dom"/>
</dbReference>
<dbReference type="FunFam" id="2.60.40.60:FF:000020">
    <property type="entry name" value="Dachsous cadherin-related 1b"/>
    <property type="match status" value="1"/>
</dbReference>
<accession>A0A8B6H716</accession>
<dbReference type="Proteomes" id="UP000596742">
    <property type="component" value="Unassembled WGS sequence"/>
</dbReference>
<feature type="transmembrane region" description="Helical" evidence="14">
    <location>
        <begin position="791"/>
        <end position="817"/>
    </location>
</feature>
<dbReference type="CDD" id="cd11304">
    <property type="entry name" value="Cadherin_repeat"/>
    <property type="match status" value="7"/>
</dbReference>
<sequence length="1111" mass="123541">MCYSFCFSILTFLIVTCFGDDTIQISFTIQEELPMNTPVGNIATESRLTENLTSEEFDSISYGYIGDNVYQNMFSIDKSTGALQTIMLIDREIIPECSDVSDCILVLKFVANSQKTNFFKLITTSVHVQDINDHAPSFPQPIMKLNVSESTPVGTRFSVPAALDKDTGRNGIQNYDIYPDNGPFGLNYTKKLDGSFLLHIVLKQPLNREFKETYTLQIAAKDGGEQPQTGILNIDVTVLDVNDHAPKFGLPMYNVTVREDVPPNTVILKVTAEDPDKDQNGLVSYHFSQVQTDLESINQFFSIDGGSGDITLLKNLVYEPNEEYSIIVEASDHGTSPQISQVKVNVKVEDVGNNKPVVKINLPSAGTGGVVMLSEATNIDNFVAHVNVEDSDIGNNGNVTCSTPNPYFDVKKLPVSDKGFKVVVKQKLDREKQDAHIVTIVCHDYGTPRLSAEASFNVTVSDDNDNDPEFLEKVYLAYVDENNKLGNPIKQVSARDKDIGINADIQYFLHSDAVSKFAINSNTGVITASDIYDREKQSQHMFHVLAVDNGDPRRTGTASVIVTIRDENDNIPVFNKSRFIFEVPEGLKPDETVGSVVAIDKDDGLNGDISFTIAEKDQFTVPFVVLLDGTIRTREILDREKHSQYSFVVFATDKGIPSKNNSVEVIITVSDVNDNEPTILFPKKGNNTVTTAITSLPVTTIIAEDKDIGVNRQLSFYIFSGNEANMFYLNPTSGELFLNKQYHFSKDTSQSIRVCVQDAGNPVHSDCADLNVLVIISNSTHLSANGDSNKYITISIIVVIVTLLISAAIGLTIYFLWKIDKKRQEQKYTAGNGPLGVPMQTGYSEHSTSNTSLPDSFENGDKKRKEVSFSPCTSFDNSFQRSISPNSNEKQEPYLYDKPSVHHSQPYSDSNTQALQLKQILLKNNTETEARLQRPHPSDNHSDSSGETTTSDSGRGGSEDEVPGSTLDDSRSFEFQSPPPSYYSSNSYSKDKLNVYRNKNSDNRHMTRPNSYNIKNNASANIVNNLSTSQPYLDNSSKDLQYHSWDFLQQSAYAQYPRKDRDYFHLRPESLSTLRSRDDDDDAATTTSGSYTINPEELEDELFHAQRDLVV</sequence>
<feature type="domain" description="Cadherin" evidence="16">
    <location>
        <begin position="471"/>
        <end position="574"/>
    </location>
</feature>
<evidence type="ECO:0000256" key="6">
    <source>
        <dbReference type="ARBA" id="ARBA00022837"/>
    </source>
</evidence>
<dbReference type="PROSITE" id="PS50268">
    <property type="entry name" value="CADHERIN_2"/>
    <property type="match status" value="7"/>
</dbReference>
<dbReference type="FunFam" id="2.60.40.60:FF:000002">
    <property type="entry name" value="Protocadherin alpha 2"/>
    <property type="match status" value="1"/>
</dbReference>
<dbReference type="PRINTS" id="PR00205">
    <property type="entry name" value="CADHERIN"/>
</dbReference>
<feature type="compositionally biased region" description="Basic and acidic residues" evidence="13">
    <location>
        <begin position="929"/>
        <end position="944"/>
    </location>
</feature>
<dbReference type="OrthoDB" id="6252479at2759"/>
<evidence type="ECO:0000256" key="4">
    <source>
        <dbReference type="ARBA" id="ARBA00022729"/>
    </source>
</evidence>
<evidence type="ECO:0000256" key="5">
    <source>
        <dbReference type="ARBA" id="ARBA00022737"/>
    </source>
</evidence>
<feature type="region of interest" description="Disordered" evidence="13">
    <location>
        <begin position="929"/>
        <end position="992"/>
    </location>
</feature>
<evidence type="ECO:0000256" key="9">
    <source>
        <dbReference type="ARBA" id="ARBA00023136"/>
    </source>
</evidence>
<feature type="domain" description="Cadherin" evidence="16">
    <location>
        <begin position="249"/>
        <end position="358"/>
    </location>
</feature>
<reference evidence="17" key="1">
    <citation type="submission" date="2018-11" db="EMBL/GenBank/DDBJ databases">
        <authorList>
            <person name="Alioto T."/>
            <person name="Alioto T."/>
        </authorList>
    </citation>
    <scope>NUCLEOTIDE SEQUENCE</scope>
</reference>
<evidence type="ECO:0000256" key="11">
    <source>
        <dbReference type="ARBA" id="ARBA00072296"/>
    </source>
</evidence>
<evidence type="ECO:0000313" key="18">
    <source>
        <dbReference type="Proteomes" id="UP000596742"/>
    </source>
</evidence>
<evidence type="ECO:0000256" key="8">
    <source>
        <dbReference type="ARBA" id="ARBA00022989"/>
    </source>
</evidence>
<feature type="domain" description="Cadherin" evidence="16">
    <location>
        <begin position="698"/>
        <end position="791"/>
    </location>
</feature>
<feature type="compositionally biased region" description="Polar residues" evidence="13">
    <location>
        <begin position="870"/>
        <end position="888"/>
    </location>
</feature>
<comment type="caution">
    <text evidence="17">The sequence shown here is derived from an EMBL/GenBank/DDBJ whole genome shotgun (WGS) entry which is preliminary data.</text>
</comment>
<keyword evidence="7" id="KW-0130">Cell adhesion</keyword>
<evidence type="ECO:0000256" key="15">
    <source>
        <dbReference type="SAM" id="SignalP"/>
    </source>
</evidence>
<feature type="domain" description="Cadherin" evidence="16">
    <location>
        <begin position="139"/>
        <end position="248"/>
    </location>
</feature>
<evidence type="ECO:0000259" key="16">
    <source>
        <dbReference type="PROSITE" id="PS50268"/>
    </source>
</evidence>
<comment type="subcellular location">
    <subcellularLocation>
        <location evidence="1">Cell membrane</location>
        <topology evidence="1">Single-pass type I membrane protein</topology>
    </subcellularLocation>
</comment>
<dbReference type="GO" id="GO:0005509">
    <property type="term" value="F:calcium ion binding"/>
    <property type="evidence" value="ECO:0007669"/>
    <property type="project" value="UniProtKB-UniRule"/>
</dbReference>
<dbReference type="SMART" id="SM00112">
    <property type="entry name" value="CA"/>
    <property type="match status" value="7"/>
</dbReference>
<gene>
    <name evidence="17" type="ORF">MGAL_10B054657</name>
</gene>
<keyword evidence="9 14" id="KW-0472">Membrane</keyword>
<keyword evidence="3 14" id="KW-0812">Transmembrane</keyword>
<name>A0A8B6H716_MYTGA</name>
<dbReference type="FunFam" id="2.60.40.60:FF:000092">
    <property type="entry name" value="Protocadherin 8"/>
    <property type="match status" value="1"/>
</dbReference>
<feature type="signal peptide" evidence="15">
    <location>
        <begin position="1"/>
        <end position="19"/>
    </location>
</feature>
<dbReference type="Gene3D" id="2.60.40.60">
    <property type="entry name" value="Cadherins"/>
    <property type="match status" value="7"/>
</dbReference>
<dbReference type="GO" id="GO:0005886">
    <property type="term" value="C:plasma membrane"/>
    <property type="evidence" value="ECO:0007669"/>
    <property type="project" value="UniProtKB-SubCell"/>
</dbReference>
<organism evidence="17 18">
    <name type="scientific">Mytilus galloprovincialis</name>
    <name type="common">Mediterranean mussel</name>
    <dbReference type="NCBI Taxonomy" id="29158"/>
    <lineage>
        <taxon>Eukaryota</taxon>
        <taxon>Metazoa</taxon>
        <taxon>Spiralia</taxon>
        <taxon>Lophotrochozoa</taxon>
        <taxon>Mollusca</taxon>
        <taxon>Bivalvia</taxon>
        <taxon>Autobranchia</taxon>
        <taxon>Pteriomorphia</taxon>
        <taxon>Mytilida</taxon>
        <taxon>Mytiloidea</taxon>
        <taxon>Mytilidae</taxon>
        <taxon>Mytilinae</taxon>
        <taxon>Mytilus</taxon>
    </lineage>
</organism>
<evidence type="ECO:0000256" key="7">
    <source>
        <dbReference type="ARBA" id="ARBA00022889"/>
    </source>
</evidence>
<evidence type="ECO:0000313" key="17">
    <source>
        <dbReference type="EMBL" id="VDI74364.1"/>
    </source>
</evidence>
<evidence type="ECO:0000256" key="13">
    <source>
        <dbReference type="SAM" id="MobiDB-lite"/>
    </source>
</evidence>
<keyword evidence="2" id="KW-1003">Cell membrane</keyword>
<keyword evidence="10" id="KW-0325">Glycoprotein</keyword>
<dbReference type="InterPro" id="IPR020894">
    <property type="entry name" value="Cadherin_CS"/>
</dbReference>
<evidence type="ECO:0000256" key="2">
    <source>
        <dbReference type="ARBA" id="ARBA00022475"/>
    </source>
</evidence>
<evidence type="ECO:0000256" key="12">
    <source>
        <dbReference type="PROSITE-ProRule" id="PRU00043"/>
    </source>
</evidence>